<dbReference type="EMBL" id="AHBW01000068">
    <property type="protein sequence ID" value="EHK80482.1"/>
    <property type="molecule type" value="Genomic_DNA"/>
</dbReference>
<evidence type="ECO:0000313" key="3">
    <source>
        <dbReference type="EMBL" id="EHK80482.1"/>
    </source>
</evidence>
<dbReference type="InterPro" id="IPR011010">
    <property type="entry name" value="DNA_brk_join_enz"/>
</dbReference>
<gene>
    <name evidence="3" type="ORF">AK37_24409</name>
</gene>
<dbReference type="InterPro" id="IPR002104">
    <property type="entry name" value="Integrase_catalytic"/>
</dbReference>
<feature type="domain" description="Tyr recombinase" evidence="2">
    <location>
        <begin position="52"/>
        <end position="214"/>
    </location>
</feature>
<dbReference type="Gene3D" id="1.10.443.10">
    <property type="entry name" value="Intergrase catalytic core"/>
    <property type="match status" value="1"/>
</dbReference>
<evidence type="ECO:0000256" key="1">
    <source>
        <dbReference type="ARBA" id="ARBA00023172"/>
    </source>
</evidence>
<name>H0JYN7_9NOCA</name>
<protein>
    <submittedName>
        <fullName evidence="3">Tyrosine recombinase</fullName>
    </submittedName>
</protein>
<proteinExistence type="predicted"/>
<accession>H0JYN7</accession>
<reference evidence="3 4" key="1">
    <citation type="submission" date="2011-12" db="EMBL/GenBank/DDBJ databases">
        <authorList>
            <person name="Kriszt B."/>
            <person name="Tancsics A."/>
            <person name="Cserhati M."/>
            <person name="Toth A."/>
            <person name="Nagy I."/>
            <person name="Horvath B."/>
            <person name="Tamura T."/>
            <person name="Kukolya J."/>
            <person name="Szoboszlay S."/>
        </authorList>
    </citation>
    <scope>NUCLEOTIDE SEQUENCE [LARGE SCALE GENOMIC DNA]</scope>
    <source>
        <strain evidence="3 4">AK37</strain>
    </source>
</reference>
<dbReference type="SUPFAM" id="SSF56349">
    <property type="entry name" value="DNA breaking-rejoining enzymes"/>
    <property type="match status" value="1"/>
</dbReference>
<sequence length="218" mass="23812">MLTDFLGEPGWSPEYRRSIRSSLVSFYTWAHASGRCRANPAALLPTVPVPAGVPRPAPEAALRHALERADARTLLMVSLAAYGGLRRAEIAVVHSRDVVKSLDGWVLRVHGKGGKTRMLPLVDEVARRLRALPEGYAFPGRIDGHLSPAHVGKLISRVLPDPWTAHTLRHRFATAAYRADRDLIAVQQLLGHSSVATTQRYTALPDDALRRAVMGAVA</sequence>
<keyword evidence="1" id="KW-0233">DNA recombination</keyword>
<dbReference type="InterPro" id="IPR050090">
    <property type="entry name" value="Tyrosine_recombinase_XerCD"/>
</dbReference>
<dbReference type="Pfam" id="PF00589">
    <property type="entry name" value="Phage_integrase"/>
    <property type="match status" value="1"/>
</dbReference>
<dbReference type="PANTHER" id="PTHR30349:SF64">
    <property type="entry name" value="PROPHAGE INTEGRASE INTD-RELATED"/>
    <property type="match status" value="1"/>
</dbReference>
<evidence type="ECO:0000313" key="4">
    <source>
        <dbReference type="Proteomes" id="UP000005064"/>
    </source>
</evidence>
<dbReference type="GO" id="GO:0003677">
    <property type="term" value="F:DNA binding"/>
    <property type="evidence" value="ECO:0007669"/>
    <property type="project" value="InterPro"/>
</dbReference>
<comment type="caution">
    <text evidence="3">The sequence shown here is derived from an EMBL/GenBank/DDBJ whole genome shotgun (WGS) entry which is preliminary data.</text>
</comment>
<dbReference type="Proteomes" id="UP000005064">
    <property type="component" value="Unassembled WGS sequence"/>
</dbReference>
<dbReference type="RefSeq" id="WP_006554763.1">
    <property type="nucleotide sequence ID" value="NZ_AHBW01000068.1"/>
</dbReference>
<dbReference type="GO" id="GO:0015074">
    <property type="term" value="P:DNA integration"/>
    <property type="evidence" value="ECO:0007669"/>
    <property type="project" value="InterPro"/>
</dbReference>
<dbReference type="InterPro" id="IPR013762">
    <property type="entry name" value="Integrase-like_cat_sf"/>
</dbReference>
<dbReference type="PROSITE" id="PS51898">
    <property type="entry name" value="TYR_RECOMBINASE"/>
    <property type="match status" value="1"/>
</dbReference>
<dbReference type="GO" id="GO:0006310">
    <property type="term" value="P:DNA recombination"/>
    <property type="evidence" value="ECO:0007669"/>
    <property type="project" value="UniProtKB-KW"/>
</dbReference>
<dbReference type="PATRIC" id="fig|1114960.4.peg.4975"/>
<organism evidence="3 4">
    <name type="scientific">Rhodococcus pyridinivorans AK37</name>
    <dbReference type="NCBI Taxonomy" id="1114960"/>
    <lineage>
        <taxon>Bacteria</taxon>
        <taxon>Bacillati</taxon>
        <taxon>Actinomycetota</taxon>
        <taxon>Actinomycetes</taxon>
        <taxon>Mycobacteriales</taxon>
        <taxon>Nocardiaceae</taxon>
        <taxon>Rhodococcus</taxon>
    </lineage>
</organism>
<evidence type="ECO:0000259" key="2">
    <source>
        <dbReference type="PROSITE" id="PS51898"/>
    </source>
</evidence>
<dbReference type="AlphaFoldDB" id="H0JYN7"/>
<dbReference type="PANTHER" id="PTHR30349">
    <property type="entry name" value="PHAGE INTEGRASE-RELATED"/>
    <property type="match status" value="1"/>
</dbReference>